<keyword evidence="1" id="KW-0812">Transmembrane</keyword>
<sequence length="69" mass="8205">MNQVLDTTVAELEATPTPHTKKYILTTSFSVAMFFLRTVRLTFFIHIWLLLHKPLQHSTQLHHLRTLYR</sequence>
<dbReference type="Proteomes" id="UP000215914">
    <property type="component" value="Unassembled WGS sequence"/>
</dbReference>
<keyword evidence="1" id="KW-1133">Transmembrane helix</keyword>
<reference evidence="2" key="2">
    <citation type="submission" date="2020-06" db="EMBL/GenBank/DDBJ databases">
        <title>Helianthus annuus Genome sequencing and assembly Release 2.</title>
        <authorList>
            <person name="Gouzy J."/>
            <person name="Langlade N."/>
            <person name="Munos S."/>
        </authorList>
    </citation>
    <scope>NUCLEOTIDE SEQUENCE</scope>
    <source>
        <tissue evidence="2">Leaves</tissue>
    </source>
</reference>
<dbReference type="AlphaFoldDB" id="A0A9K3NH58"/>
<evidence type="ECO:0000313" key="2">
    <source>
        <dbReference type="EMBL" id="KAF5800089.1"/>
    </source>
</evidence>
<protein>
    <submittedName>
        <fullName evidence="2">Uncharacterized protein</fullName>
    </submittedName>
</protein>
<feature type="transmembrane region" description="Helical" evidence="1">
    <location>
        <begin position="29"/>
        <end position="51"/>
    </location>
</feature>
<keyword evidence="3" id="KW-1185">Reference proteome</keyword>
<dbReference type="EMBL" id="MNCJ02000322">
    <property type="protein sequence ID" value="KAF5800089.1"/>
    <property type="molecule type" value="Genomic_DNA"/>
</dbReference>
<keyword evidence="1" id="KW-0472">Membrane</keyword>
<name>A0A9K3NH58_HELAN</name>
<organism evidence="2 3">
    <name type="scientific">Helianthus annuus</name>
    <name type="common">Common sunflower</name>
    <dbReference type="NCBI Taxonomy" id="4232"/>
    <lineage>
        <taxon>Eukaryota</taxon>
        <taxon>Viridiplantae</taxon>
        <taxon>Streptophyta</taxon>
        <taxon>Embryophyta</taxon>
        <taxon>Tracheophyta</taxon>
        <taxon>Spermatophyta</taxon>
        <taxon>Magnoliopsida</taxon>
        <taxon>eudicotyledons</taxon>
        <taxon>Gunneridae</taxon>
        <taxon>Pentapetalae</taxon>
        <taxon>asterids</taxon>
        <taxon>campanulids</taxon>
        <taxon>Asterales</taxon>
        <taxon>Asteraceae</taxon>
        <taxon>Asteroideae</taxon>
        <taxon>Heliantheae alliance</taxon>
        <taxon>Heliantheae</taxon>
        <taxon>Helianthus</taxon>
    </lineage>
</organism>
<reference evidence="2" key="1">
    <citation type="journal article" date="2017" name="Nature">
        <title>The sunflower genome provides insights into oil metabolism, flowering and Asterid evolution.</title>
        <authorList>
            <person name="Badouin H."/>
            <person name="Gouzy J."/>
            <person name="Grassa C.J."/>
            <person name="Murat F."/>
            <person name="Staton S.E."/>
            <person name="Cottret L."/>
            <person name="Lelandais-Briere C."/>
            <person name="Owens G.L."/>
            <person name="Carrere S."/>
            <person name="Mayjonade B."/>
            <person name="Legrand L."/>
            <person name="Gill N."/>
            <person name="Kane N.C."/>
            <person name="Bowers J.E."/>
            <person name="Hubner S."/>
            <person name="Bellec A."/>
            <person name="Berard A."/>
            <person name="Berges H."/>
            <person name="Blanchet N."/>
            <person name="Boniface M.C."/>
            <person name="Brunel D."/>
            <person name="Catrice O."/>
            <person name="Chaidir N."/>
            <person name="Claudel C."/>
            <person name="Donnadieu C."/>
            <person name="Faraut T."/>
            <person name="Fievet G."/>
            <person name="Helmstetter N."/>
            <person name="King M."/>
            <person name="Knapp S.J."/>
            <person name="Lai Z."/>
            <person name="Le Paslier M.C."/>
            <person name="Lippi Y."/>
            <person name="Lorenzon L."/>
            <person name="Mandel J.R."/>
            <person name="Marage G."/>
            <person name="Marchand G."/>
            <person name="Marquand E."/>
            <person name="Bret-Mestries E."/>
            <person name="Morien E."/>
            <person name="Nambeesan S."/>
            <person name="Nguyen T."/>
            <person name="Pegot-Espagnet P."/>
            <person name="Pouilly N."/>
            <person name="Raftis F."/>
            <person name="Sallet E."/>
            <person name="Schiex T."/>
            <person name="Thomas J."/>
            <person name="Vandecasteele C."/>
            <person name="Vares D."/>
            <person name="Vear F."/>
            <person name="Vautrin S."/>
            <person name="Crespi M."/>
            <person name="Mangin B."/>
            <person name="Burke J.M."/>
            <person name="Salse J."/>
            <person name="Munos S."/>
            <person name="Vincourt P."/>
            <person name="Rieseberg L.H."/>
            <person name="Langlade N.B."/>
        </authorList>
    </citation>
    <scope>NUCLEOTIDE SEQUENCE</scope>
    <source>
        <tissue evidence="2">Leaves</tissue>
    </source>
</reference>
<evidence type="ECO:0000256" key="1">
    <source>
        <dbReference type="SAM" id="Phobius"/>
    </source>
</evidence>
<proteinExistence type="predicted"/>
<evidence type="ECO:0000313" key="3">
    <source>
        <dbReference type="Proteomes" id="UP000215914"/>
    </source>
</evidence>
<comment type="caution">
    <text evidence="2">The sequence shown here is derived from an EMBL/GenBank/DDBJ whole genome shotgun (WGS) entry which is preliminary data.</text>
</comment>
<dbReference type="Gramene" id="mRNA:HanXRQr2_Chr07g0312001">
    <property type="protein sequence ID" value="CDS:HanXRQr2_Chr07g0312001.1"/>
    <property type="gene ID" value="HanXRQr2_Chr07g0312001"/>
</dbReference>
<accession>A0A9K3NH58</accession>
<gene>
    <name evidence="2" type="ORF">HanXRQr2_Chr07g0312001</name>
</gene>